<name>A0A848J379_9BACT</name>
<dbReference type="EMBL" id="JABBNU010000010">
    <property type="protein sequence ID" value="NMM49965.1"/>
    <property type="molecule type" value="Genomic_DNA"/>
</dbReference>
<accession>A0A848J379</accession>
<evidence type="ECO:0000256" key="1">
    <source>
        <dbReference type="ARBA" id="ARBA00009320"/>
    </source>
</evidence>
<gene>
    <name evidence="2" type="ORF">HH304_16280</name>
</gene>
<dbReference type="GO" id="GO:0019752">
    <property type="term" value="P:carboxylic acid metabolic process"/>
    <property type="evidence" value="ECO:0007669"/>
    <property type="project" value="TreeGrafter"/>
</dbReference>
<dbReference type="Proteomes" id="UP000559010">
    <property type="component" value="Unassembled WGS sequence"/>
</dbReference>
<comment type="caution">
    <text evidence="2">The sequence shown here is derived from an EMBL/GenBank/DDBJ whole genome shotgun (WGS) entry which is preliminary data.</text>
</comment>
<evidence type="ECO:0000313" key="2">
    <source>
        <dbReference type="EMBL" id="NMM49965.1"/>
    </source>
</evidence>
<protein>
    <submittedName>
        <fullName evidence="2">Sulfotransferase family protein</fullName>
    </submittedName>
</protein>
<dbReference type="InterPro" id="IPR050571">
    <property type="entry name" value="Class-IV_PLP-Dep_Aminotrnsfr"/>
</dbReference>
<dbReference type="PANTHER" id="PTHR42743:SF11">
    <property type="entry name" value="AMINODEOXYCHORISMATE LYASE"/>
    <property type="match status" value="1"/>
</dbReference>
<comment type="similarity">
    <text evidence="1">Belongs to the class-IV pyridoxal-phosphate-dependent aminotransferase family.</text>
</comment>
<dbReference type="PANTHER" id="PTHR42743">
    <property type="entry name" value="AMINO-ACID AMINOTRANSFERASE"/>
    <property type="match status" value="1"/>
</dbReference>
<dbReference type="InterPro" id="IPR027417">
    <property type="entry name" value="P-loop_NTPase"/>
</dbReference>
<dbReference type="AlphaFoldDB" id="A0A848J379"/>
<reference evidence="2 3" key="1">
    <citation type="submission" date="2020-04" db="EMBL/GenBank/DDBJ databases">
        <title>Flammeovirgaceae bacterium KN852 isolated from deep sea.</title>
        <authorList>
            <person name="Zhang D.-C."/>
        </authorList>
    </citation>
    <scope>NUCLEOTIDE SEQUENCE [LARGE SCALE GENOMIC DNA]</scope>
    <source>
        <strain evidence="2 3">KN852</strain>
    </source>
</reference>
<dbReference type="Gene3D" id="3.40.50.300">
    <property type="entry name" value="P-loop containing nucleotide triphosphate hydrolases"/>
    <property type="match status" value="1"/>
</dbReference>
<dbReference type="RefSeq" id="WP_169683598.1">
    <property type="nucleotide sequence ID" value="NZ_JABBNU010000010.1"/>
</dbReference>
<dbReference type="GO" id="GO:0016740">
    <property type="term" value="F:transferase activity"/>
    <property type="evidence" value="ECO:0007669"/>
    <property type="project" value="UniProtKB-KW"/>
</dbReference>
<sequence length="236" mass="26918">MKIINLISGPRNISTALMYSFAQRKDTKVIDEPLYGYYLTTTGLDHPGREEIIASMDCNPDSVIGSLLNDNGKNILFVKNMAKHLVGLNTDFMSKMINVFLIREPSHIITSFSKVVEKIPEEEIGYGYSLKLYNQLVNEGQKPIVIDSGTVLKDPETMLPKICEALEIPFDKSMLSWNPGPRPEDGCWAKYWYANVHKSNGLMQKSEQPKQVPEKYQQLYTEASKYYNELFKHAIK</sequence>
<keyword evidence="3" id="KW-1185">Reference proteome</keyword>
<dbReference type="SUPFAM" id="SSF52540">
    <property type="entry name" value="P-loop containing nucleoside triphosphate hydrolases"/>
    <property type="match status" value="1"/>
</dbReference>
<evidence type="ECO:0000313" key="3">
    <source>
        <dbReference type="Proteomes" id="UP000559010"/>
    </source>
</evidence>
<proteinExistence type="inferred from homology"/>
<organism evidence="2 3">
    <name type="scientific">Marinigracilibium pacificum</name>
    <dbReference type="NCBI Taxonomy" id="2729599"/>
    <lineage>
        <taxon>Bacteria</taxon>
        <taxon>Pseudomonadati</taxon>
        <taxon>Bacteroidota</taxon>
        <taxon>Cytophagia</taxon>
        <taxon>Cytophagales</taxon>
        <taxon>Flammeovirgaceae</taxon>
        <taxon>Marinigracilibium</taxon>
    </lineage>
</organism>
<dbReference type="Pfam" id="PF19798">
    <property type="entry name" value="Sulfotransfer_5"/>
    <property type="match status" value="1"/>
</dbReference>
<keyword evidence="2" id="KW-0808">Transferase</keyword>